<evidence type="ECO:0000313" key="4">
    <source>
        <dbReference type="EMBL" id="GHF39717.1"/>
    </source>
</evidence>
<reference evidence="4" key="1">
    <citation type="journal article" date="2014" name="Int. J. Syst. Evol. Microbiol.">
        <title>Complete genome sequence of Corynebacterium casei LMG S-19264T (=DSM 44701T), isolated from a smear-ripened cheese.</title>
        <authorList>
            <consortium name="US DOE Joint Genome Institute (JGI-PGF)"/>
            <person name="Walter F."/>
            <person name="Albersmeier A."/>
            <person name="Kalinowski J."/>
            <person name="Ruckert C."/>
        </authorList>
    </citation>
    <scope>NUCLEOTIDE SEQUENCE</scope>
    <source>
        <strain evidence="4">KCTC 42650</strain>
    </source>
</reference>
<evidence type="ECO:0000259" key="3">
    <source>
        <dbReference type="PROSITE" id="PS50977"/>
    </source>
</evidence>
<dbReference type="InterPro" id="IPR001647">
    <property type="entry name" value="HTH_TetR"/>
</dbReference>
<feature type="domain" description="HTH tetR-type" evidence="3">
    <location>
        <begin position="13"/>
        <end position="73"/>
    </location>
</feature>
<dbReference type="PANTHER" id="PTHR30055">
    <property type="entry name" value="HTH-TYPE TRANSCRIPTIONAL REGULATOR RUTR"/>
    <property type="match status" value="1"/>
</dbReference>
<protein>
    <recommendedName>
        <fullName evidence="3">HTH tetR-type domain-containing protein</fullName>
    </recommendedName>
</protein>
<dbReference type="PROSITE" id="PS50977">
    <property type="entry name" value="HTH_TETR_2"/>
    <property type="match status" value="1"/>
</dbReference>
<proteinExistence type="predicted"/>
<dbReference type="SUPFAM" id="SSF46689">
    <property type="entry name" value="Homeodomain-like"/>
    <property type="match status" value="1"/>
</dbReference>
<dbReference type="EMBL" id="BNCJ01000002">
    <property type="protein sequence ID" value="GHF39717.1"/>
    <property type="molecule type" value="Genomic_DNA"/>
</dbReference>
<dbReference type="GO" id="GO:0003700">
    <property type="term" value="F:DNA-binding transcription factor activity"/>
    <property type="evidence" value="ECO:0007669"/>
    <property type="project" value="TreeGrafter"/>
</dbReference>
<evidence type="ECO:0000256" key="1">
    <source>
        <dbReference type="ARBA" id="ARBA00023125"/>
    </source>
</evidence>
<dbReference type="Proteomes" id="UP000626220">
    <property type="component" value="Unassembled WGS sequence"/>
</dbReference>
<dbReference type="RefSeq" id="WP_189678857.1">
    <property type="nucleotide sequence ID" value="NZ_BNCJ01000002.1"/>
</dbReference>
<gene>
    <name evidence="4" type="ORF">GCM10017056_09020</name>
</gene>
<feature type="DNA-binding region" description="H-T-H motif" evidence="2">
    <location>
        <begin position="36"/>
        <end position="55"/>
    </location>
</feature>
<dbReference type="Gene3D" id="1.10.357.10">
    <property type="entry name" value="Tetracycline Repressor, domain 2"/>
    <property type="match status" value="1"/>
</dbReference>
<organism evidence="4 5">
    <name type="scientific">Seohaeicola zhoushanensis</name>
    <dbReference type="NCBI Taxonomy" id="1569283"/>
    <lineage>
        <taxon>Bacteria</taxon>
        <taxon>Pseudomonadati</taxon>
        <taxon>Pseudomonadota</taxon>
        <taxon>Alphaproteobacteria</taxon>
        <taxon>Rhodobacterales</taxon>
        <taxon>Roseobacteraceae</taxon>
        <taxon>Seohaeicola</taxon>
    </lineage>
</organism>
<dbReference type="PANTHER" id="PTHR30055:SF226">
    <property type="entry name" value="HTH-TYPE TRANSCRIPTIONAL REGULATOR PKSA"/>
    <property type="match status" value="1"/>
</dbReference>
<dbReference type="AlphaFoldDB" id="A0A8J3GV93"/>
<name>A0A8J3GV93_9RHOB</name>
<evidence type="ECO:0000256" key="2">
    <source>
        <dbReference type="PROSITE-ProRule" id="PRU00335"/>
    </source>
</evidence>
<dbReference type="PRINTS" id="PR00455">
    <property type="entry name" value="HTHTETR"/>
</dbReference>
<evidence type="ECO:0000313" key="5">
    <source>
        <dbReference type="Proteomes" id="UP000626220"/>
    </source>
</evidence>
<dbReference type="InterPro" id="IPR009057">
    <property type="entry name" value="Homeodomain-like_sf"/>
</dbReference>
<sequence>MKNQAAKTQARTVDAKRKVLNCATKLVAEGGFEAAQMAVISVASGVSIGSIYHHFGSKEGIFVELIRSADEATRDRFAALDLAGKSFDERLYQLIWATCLHVTCNSGLYHAMTARQNTAPEIWEPFLQLRADNEVLMQECLGPDLEAQGYRDVAMRIRMMHQAVIGILMHATTYKSGPVMQGDRDLVDQVYDLARNVVLGQFNTRKKAND</sequence>
<reference evidence="4" key="2">
    <citation type="submission" date="2020-09" db="EMBL/GenBank/DDBJ databases">
        <authorList>
            <person name="Sun Q."/>
            <person name="Kim S."/>
        </authorList>
    </citation>
    <scope>NUCLEOTIDE SEQUENCE</scope>
    <source>
        <strain evidence="4">KCTC 42650</strain>
    </source>
</reference>
<dbReference type="Pfam" id="PF00440">
    <property type="entry name" value="TetR_N"/>
    <property type="match status" value="1"/>
</dbReference>
<keyword evidence="1 2" id="KW-0238">DNA-binding</keyword>
<dbReference type="Gene3D" id="1.10.10.60">
    <property type="entry name" value="Homeodomain-like"/>
    <property type="match status" value="1"/>
</dbReference>
<accession>A0A8J3GV93</accession>
<comment type="caution">
    <text evidence="4">The sequence shown here is derived from an EMBL/GenBank/DDBJ whole genome shotgun (WGS) entry which is preliminary data.</text>
</comment>
<dbReference type="InterPro" id="IPR050109">
    <property type="entry name" value="HTH-type_TetR-like_transc_reg"/>
</dbReference>
<keyword evidence="5" id="KW-1185">Reference proteome</keyword>
<dbReference type="GO" id="GO:0000976">
    <property type="term" value="F:transcription cis-regulatory region binding"/>
    <property type="evidence" value="ECO:0007669"/>
    <property type="project" value="TreeGrafter"/>
</dbReference>